<protein>
    <submittedName>
        <fullName evidence="1">Uncharacterized protein</fullName>
    </submittedName>
</protein>
<comment type="caution">
    <text evidence="1">The sequence shown here is derived from an EMBL/GenBank/DDBJ whole genome shotgun (WGS) entry which is preliminary data.</text>
</comment>
<organism evidence="1 2">
    <name type="scientific">Anaerotruncus colihominis</name>
    <dbReference type="NCBI Taxonomy" id="169435"/>
    <lineage>
        <taxon>Bacteria</taxon>
        <taxon>Bacillati</taxon>
        <taxon>Bacillota</taxon>
        <taxon>Clostridia</taxon>
        <taxon>Eubacteriales</taxon>
        <taxon>Oscillospiraceae</taxon>
        <taxon>Anaerotruncus</taxon>
    </lineage>
</organism>
<gene>
    <name evidence="1" type="ORF">FMM72_00610</name>
</gene>
<dbReference type="AlphaFoldDB" id="A0A845SZQ9"/>
<name>A0A845SZQ9_9FIRM</name>
<dbReference type="EMBL" id="VIQT01000002">
    <property type="protein sequence ID" value="NDO37761.1"/>
    <property type="molecule type" value="Genomic_DNA"/>
</dbReference>
<reference evidence="1 2" key="1">
    <citation type="submission" date="2019-06" db="EMBL/GenBank/DDBJ databases">
        <title>Draft genome sequences of 15 bacterial species constituting the stable defined intestinal microbiota of the GM15 gnotobiotic mouse model.</title>
        <authorList>
            <person name="Elie C."/>
            <person name="Mathieu A."/>
            <person name="Saliou A."/>
            <person name="Darnaud M."/>
            <person name="Leulier F."/>
            <person name="Tamellini A."/>
        </authorList>
    </citation>
    <scope>NUCLEOTIDE SEQUENCE [LARGE SCALE GENOMIC DNA]</scope>
    <source>
        <strain evidence="1 2">JM4-15</strain>
    </source>
</reference>
<evidence type="ECO:0000313" key="2">
    <source>
        <dbReference type="Proteomes" id="UP000462501"/>
    </source>
</evidence>
<proteinExistence type="predicted"/>
<sequence length="316" mass="36450">MNAKLMTPIFYNGMFNQDGRRMRAVFEQEVSNGTDTYRLWRGTGKPDQEYPRAQNDSYLLYVEQTGYLIPLGMTEYTLVDHCGFEAMVRKIYGNKENRSAHFGELRKLGQNADEQLDKTLAYEREEILRLGISPVFQADYIKALLNQHISTYQTAKENGGESFPDFIGALMLNDLEHCVELAAIYKEKNRRKRLEEQVKREAEEQVYCEAQNRMAEQAVADALHILRTGGVLKNNEVCFYQSRYNTNTYSMINYLMRQFKVDVPLRTQGWINKKLASITIEDGKCEHLTFMSAKGCRCSQKVFQHLNALIGAVQKA</sequence>
<dbReference type="Proteomes" id="UP000462501">
    <property type="component" value="Unassembled WGS sequence"/>
</dbReference>
<accession>A0A845SZQ9</accession>
<dbReference type="RefSeq" id="WP_162220244.1">
    <property type="nucleotide sequence ID" value="NZ_VIQT01000002.1"/>
</dbReference>
<evidence type="ECO:0000313" key="1">
    <source>
        <dbReference type="EMBL" id="NDO37761.1"/>
    </source>
</evidence>